<dbReference type="GeneID" id="80895571"/>
<evidence type="ECO:0000313" key="3">
    <source>
        <dbReference type="Proteomes" id="UP001144673"/>
    </source>
</evidence>
<protein>
    <submittedName>
        <fullName evidence="2">Uncharacterized protein</fullName>
    </submittedName>
</protein>
<feature type="region of interest" description="Disordered" evidence="1">
    <location>
        <begin position="1"/>
        <end position="27"/>
    </location>
</feature>
<evidence type="ECO:0000313" key="2">
    <source>
        <dbReference type="EMBL" id="KAJ4159514.1"/>
    </source>
</evidence>
<organism evidence="2 3">
    <name type="scientific">Akanthomyces muscarius</name>
    <name type="common">Entomopathogenic fungus</name>
    <name type="synonym">Lecanicillium muscarium</name>
    <dbReference type="NCBI Taxonomy" id="2231603"/>
    <lineage>
        <taxon>Eukaryota</taxon>
        <taxon>Fungi</taxon>
        <taxon>Dikarya</taxon>
        <taxon>Ascomycota</taxon>
        <taxon>Pezizomycotina</taxon>
        <taxon>Sordariomycetes</taxon>
        <taxon>Hypocreomycetidae</taxon>
        <taxon>Hypocreales</taxon>
        <taxon>Cordycipitaceae</taxon>
        <taxon>Akanthomyces</taxon>
    </lineage>
</organism>
<comment type="caution">
    <text evidence="2">The sequence shown here is derived from an EMBL/GenBank/DDBJ whole genome shotgun (WGS) entry which is preliminary data.</text>
</comment>
<dbReference type="AlphaFoldDB" id="A0A9W8QJM8"/>
<feature type="region of interest" description="Disordered" evidence="1">
    <location>
        <begin position="49"/>
        <end position="73"/>
    </location>
</feature>
<gene>
    <name evidence="2" type="ORF">LMH87_008412</name>
</gene>
<evidence type="ECO:0000256" key="1">
    <source>
        <dbReference type="SAM" id="MobiDB-lite"/>
    </source>
</evidence>
<name>A0A9W8QJM8_AKAMU</name>
<reference evidence="2" key="1">
    <citation type="journal article" date="2023" name="Access Microbiol">
        <title>De-novo genome assembly for Akanthomyces muscarius, a biocontrol agent of insect agricultural pests.</title>
        <authorList>
            <person name="Erdos Z."/>
            <person name="Studholme D.J."/>
            <person name="Raymond B."/>
            <person name="Sharma M."/>
        </authorList>
    </citation>
    <scope>NUCLEOTIDE SEQUENCE</scope>
    <source>
        <strain evidence="2">Ve6</strain>
    </source>
</reference>
<accession>A0A9W8QJM8</accession>
<dbReference type="KEGG" id="amus:LMH87_008412"/>
<dbReference type="EMBL" id="JAJHUN010000005">
    <property type="protein sequence ID" value="KAJ4159514.1"/>
    <property type="molecule type" value="Genomic_DNA"/>
</dbReference>
<proteinExistence type="predicted"/>
<feature type="compositionally biased region" description="Polar residues" evidence="1">
    <location>
        <begin position="64"/>
        <end position="73"/>
    </location>
</feature>
<sequence length="73" mass="8134">MEMHPTGTLLPSFRYPTAPPRRHTPTTRADQKLALLPIHPYYLGTFGQPPRHGTLYRHPPLQPSLATGHSPAS</sequence>
<dbReference type="Proteomes" id="UP001144673">
    <property type="component" value="Unassembled WGS sequence"/>
</dbReference>
<dbReference type="RefSeq" id="XP_056057513.1">
    <property type="nucleotide sequence ID" value="XM_056198088.1"/>
</dbReference>
<keyword evidence="3" id="KW-1185">Reference proteome</keyword>